<gene>
    <name evidence="4" type="ORF">SAMN02745728_01439</name>
</gene>
<sequence>MPQLKVLIVDDEVEVAEVLTLRLQRKNMTVFNVADGLSCLTFLKENAVDVILLDVKMPNMNGFEVLGKVSALYPNIAVIMLSGLADPEVSTEALGMGVFSYELKPVDLESLCNKIEDAVKQKRLEN</sequence>
<dbReference type="RefSeq" id="WP_072697129.1">
    <property type="nucleotide sequence ID" value="NZ_FRDI01000006.1"/>
</dbReference>
<feature type="modified residue" description="4-aspartylphosphate" evidence="2">
    <location>
        <position position="54"/>
    </location>
</feature>
<reference evidence="4 5" key="1">
    <citation type="submission" date="2016-12" db="EMBL/GenBank/DDBJ databases">
        <authorList>
            <person name="Song W.-J."/>
            <person name="Kurnit D.M."/>
        </authorList>
    </citation>
    <scope>NUCLEOTIDE SEQUENCE [LARGE SCALE GENOMIC DNA]</scope>
    <source>
        <strain evidence="4 5">DSM 11393</strain>
    </source>
</reference>
<dbReference type="PANTHER" id="PTHR44591:SF3">
    <property type="entry name" value="RESPONSE REGULATORY DOMAIN-CONTAINING PROTEIN"/>
    <property type="match status" value="1"/>
</dbReference>
<keyword evidence="1 2" id="KW-0597">Phosphoprotein</keyword>
<dbReference type="InterPro" id="IPR001789">
    <property type="entry name" value="Sig_transdc_resp-reg_receiver"/>
</dbReference>
<keyword evidence="5" id="KW-1185">Reference proteome</keyword>
<dbReference type="SMART" id="SM00448">
    <property type="entry name" value="REC"/>
    <property type="match status" value="1"/>
</dbReference>
<name>A0A1M7T1P5_9BACT</name>
<dbReference type="Gene3D" id="3.40.50.2300">
    <property type="match status" value="1"/>
</dbReference>
<dbReference type="AlphaFoldDB" id="A0A1M7T1P5"/>
<evidence type="ECO:0000256" key="2">
    <source>
        <dbReference type="PROSITE-ProRule" id="PRU00169"/>
    </source>
</evidence>
<dbReference type="SUPFAM" id="SSF52172">
    <property type="entry name" value="CheY-like"/>
    <property type="match status" value="1"/>
</dbReference>
<evidence type="ECO:0000313" key="4">
    <source>
        <dbReference type="EMBL" id="SHN64584.1"/>
    </source>
</evidence>
<dbReference type="PANTHER" id="PTHR44591">
    <property type="entry name" value="STRESS RESPONSE REGULATOR PROTEIN 1"/>
    <property type="match status" value="1"/>
</dbReference>
<dbReference type="OrthoDB" id="9800029at2"/>
<feature type="domain" description="Response regulatory" evidence="3">
    <location>
        <begin position="5"/>
        <end position="119"/>
    </location>
</feature>
<evidence type="ECO:0000313" key="5">
    <source>
        <dbReference type="Proteomes" id="UP000186469"/>
    </source>
</evidence>
<dbReference type="InterPro" id="IPR011006">
    <property type="entry name" value="CheY-like_superfamily"/>
</dbReference>
<dbReference type="Pfam" id="PF00072">
    <property type="entry name" value="Response_reg"/>
    <property type="match status" value="1"/>
</dbReference>
<proteinExistence type="predicted"/>
<protein>
    <submittedName>
        <fullName evidence="4">Response regulator receiver domain-containing protein</fullName>
    </submittedName>
</protein>
<evidence type="ECO:0000256" key="1">
    <source>
        <dbReference type="ARBA" id="ARBA00022553"/>
    </source>
</evidence>
<dbReference type="Proteomes" id="UP000186469">
    <property type="component" value="Unassembled WGS sequence"/>
</dbReference>
<dbReference type="GO" id="GO:0000160">
    <property type="term" value="P:phosphorelay signal transduction system"/>
    <property type="evidence" value="ECO:0007669"/>
    <property type="project" value="InterPro"/>
</dbReference>
<dbReference type="CDD" id="cd00156">
    <property type="entry name" value="REC"/>
    <property type="match status" value="1"/>
</dbReference>
<dbReference type="STRING" id="1121455.SAMN02745728_01439"/>
<accession>A0A1M7T1P5</accession>
<organism evidence="4 5">
    <name type="scientific">Desulfovibrio litoralis DSM 11393</name>
    <dbReference type="NCBI Taxonomy" id="1121455"/>
    <lineage>
        <taxon>Bacteria</taxon>
        <taxon>Pseudomonadati</taxon>
        <taxon>Thermodesulfobacteriota</taxon>
        <taxon>Desulfovibrionia</taxon>
        <taxon>Desulfovibrionales</taxon>
        <taxon>Desulfovibrionaceae</taxon>
        <taxon>Desulfovibrio</taxon>
    </lineage>
</organism>
<dbReference type="EMBL" id="FRDI01000006">
    <property type="protein sequence ID" value="SHN64584.1"/>
    <property type="molecule type" value="Genomic_DNA"/>
</dbReference>
<dbReference type="InterPro" id="IPR050595">
    <property type="entry name" value="Bact_response_regulator"/>
</dbReference>
<evidence type="ECO:0000259" key="3">
    <source>
        <dbReference type="PROSITE" id="PS50110"/>
    </source>
</evidence>
<dbReference type="PROSITE" id="PS50110">
    <property type="entry name" value="RESPONSE_REGULATORY"/>
    <property type="match status" value="1"/>
</dbReference>